<evidence type="ECO:0000313" key="8">
    <source>
        <dbReference type="EMBL" id="KUF84818.1"/>
    </source>
</evidence>
<feature type="chain" id="PRO_5010443744" description="RxLR effector protein" evidence="5">
    <location>
        <begin position="21"/>
        <end position="174"/>
    </location>
</feature>
<keyword evidence="4 5" id="KW-0732">Signal</keyword>
<dbReference type="EMBL" id="LNFO01000300">
    <property type="protein sequence ID" value="KUG01561.1"/>
    <property type="molecule type" value="Genomic_DNA"/>
</dbReference>
<evidence type="ECO:0000256" key="3">
    <source>
        <dbReference type="ARBA" id="ARBA00022525"/>
    </source>
</evidence>
<evidence type="ECO:0000256" key="4">
    <source>
        <dbReference type="ARBA" id="ARBA00022729"/>
    </source>
</evidence>
<organism evidence="6 11">
    <name type="scientific">Phytophthora nicotianae</name>
    <name type="common">Potato buckeye rot agent</name>
    <name type="synonym">Phytophthora parasitica</name>
    <dbReference type="NCBI Taxonomy" id="4792"/>
    <lineage>
        <taxon>Eukaryota</taxon>
        <taxon>Sar</taxon>
        <taxon>Stramenopiles</taxon>
        <taxon>Oomycota</taxon>
        <taxon>Peronosporomycetes</taxon>
        <taxon>Peronosporales</taxon>
        <taxon>Peronosporaceae</taxon>
        <taxon>Phytophthora</taxon>
    </lineage>
</organism>
<evidence type="ECO:0000313" key="6">
    <source>
        <dbReference type="EMBL" id="KUF81084.1"/>
    </source>
</evidence>
<dbReference type="Pfam" id="PF16810">
    <property type="entry name" value="RXLR"/>
    <property type="match status" value="1"/>
</dbReference>
<evidence type="ECO:0000313" key="11">
    <source>
        <dbReference type="Proteomes" id="UP000052943"/>
    </source>
</evidence>
<keyword evidence="3 5" id="KW-0964">Secreted</keyword>
<dbReference type="EMBL" id="LNFP01003309">
    <property type="protein sequence ID" value="KUF81488.1"/>
    <property type="molecule type" value="Genomic_DNA"/>
</dbReference>
<comment type="function">
    <text evidence="5">Effector that suppresses plant defense responses during pathogen infection.</text>
</comment>
<accession>A0A0W8CAI9</accession>
<evidence type="ECO:0000313" key="12">
    <source>
        <dbReference type="Proteomes" id="UP000054636"/>
    </source>
</evidence>
<dbReference type="EMBL" id="LNFO01002282">
    <property type="protein sequence ID" value="KUF86434.1"/>
    <property type="molecule type" value="Genomic_DNA"/>
</dbReference>
<evidence type="ECO:0000256" key="2">
    <source>
        <dbReference type="ARBA" id="ARBA00010400"/>
    </source>
</evidence>
<evidence type="ECO:0000256" key="5">
    <source>
        <dbReference type="RuleBase" id="RU367124"/>
    </source>
</evidence>
<dbReference type="GO" id="GO:0005576">
    <property type="term" value="C:extracellular region"/>
    <property type="evidence" value="ECO:0007669"/>
    <property type="project" value="UniProtKB-SubCell"/>
</dbReference>
<dbReference type="InterPro" id="IPR031825">
    <property type="entry name" value="RXLR"/>
</dbReference>
<dbReference type="AlphaFoldDB" id="A0A0W8CAI9"/>
<name>A0A0W8CAI9_PHYNI</name>
<sequence length="174" mass="19148">MRALFVVLVVAATLLANSKATTSSDLTKTTATQAVVSIQASKTNRRFLRSQKAPEKYGEVEEERASTNALAIVDDVAKALPSLDDALKVFVTPDEVKKLTDAIAAKNIKTTMQEVKPLFEKMSLYPNVREKMVAEMKELPQLKSLWNSYIIEKGVKFESAYEIAKPRAGPPSTS</sequence>
<comment type="caution">
    <text evidence="6">The sequence shown here is derived from an EMBL/GenBank/DDBJ whole genome shotgun (WGS) entry which is preliminary data.</text>
</comment>
<comment type="subcellular location">
    <subcellularLocation>
        <location evidence="1 5">Secreted</location>
    </subcellularLocation>
</comment>
<evidence type="ECO:0000313" key="7">
    <source>
        <dbReference type="EMBL" id="KUF81488.1"/>
    </source>
</evidence>
<gene>
    <name evidence="10" type="ORF">AM587_10000912</name>
    <name evidence="8" type="ORF">AM587_10001071</name>
    <name evidence="9" type="ORF">AM587_10001739</name>
    <name evidence="6" type="ORF">AM587_10002336</name>
    <name evidence="7" type="ORF">AM588_10000266</name>
</gene>
<evidence type="ECO:0000313" key="9">
    <source>
        <dbReference type="EMBL" id="KUF86434.1"/>
    </source>
</evidence>
<dbReference type="Proteomes" id="UP000052943">
    <property type="component" value="Unassembled WGS sequence"/>
</dbReference>
<comment type="similarity">
    <text evidence="2 5">Belongs to the RxLR effector family.</text>
</comment>
<protein>
    <recommendedName>
        <fullName evidence="5">RxLR effector protein</fullName>
    </recommendedName>
</protein>
<dbReference type="Proteomes" id="UP000054636">
    <property type="component" value="Unassembled WGS sequence"/>
</dbReference>
<evidence type="ECO:0000256" key="1">
    <source>
        <dbReference type="ARBA" id="ARBA00004613"/>
    </source>
</evidence>
<dbReference type="OrthoDB" id="10494278at2759"/>
<dbReference type="EMBL" id="LNFO01004365">
    <property type="protein sequence ID" value="KUF81084.1"/>
    <property type="molecule type" value="Genomic_DNA"/>
</dbReference>
<feature type="signal peptide" evidence="5">
    <location>
        <begin position="1"/>
        <end position="20"/>
    </location>
</feature>
<dbReference type="EMBL" id="LNFO01002736">
    <property type="protein sequence ID" value="KUF84818.1"/>
    <property type="molecule type" value="Genomic_DNA"/>
</dbReference>
<reference evidence="11 12" key="1">
    <citation type="submission" date="2015-11" db="EMBL/GenBank/DDBJ databases">
        <title>Genomes and virulence difference between two physiological races of Phytophthora nicotianae.</title>
        <authorList>
            <person name="Liu H."/>
            <person name="Ma X."/>
            <person name="Yu H."/>
            <person name="Fang D."/>
            <person name="Li Y."/>
            <person name="Wang X."/>
            <person name="Wang W."/>
            <person name="Dong Y."/>
            <person name="Xiao B."/>
        </authorList>
    </citation>
    <scope>NUCLEOTIDE SEQUENCE [LARGE SCALE GENOMIC DNA]</scope>
    <source>
        <strain evidence="6">Race 0</strain>
        <strain evidence="11">race 0</strain>
        <strain evidence="7">Race 1</strain>
        <strain evidence="12">race 1</strain>
    </source>
</reference>
<proteinExistence type="inferred from homology"/>
<comment type="domain">
    <text evidence="5">The RxLR-dEER motif acts to carry the protein into the host cell cytoplasm through binding to cell surface phosphatidylinositol-3-phosphate.</text>
</comment>
<evidence type="ECO:0000313" key="10">
    <source>
        <dbReference type="EMBL" id="KUG01561.1"/>
    </source>
</evidence>